<name>A0ABT9UQD8_9MICC</name>
<organism evidence="1 2">
    <name type="scientific">Pseudarthrobacter defluvii</name>
    <dbReference type="NCBI Taxonomy" id="410837"/>
    <lineage>
        <taxon>Bacteria</taxon>
        <taxon>Bacillati</taxon>
        <taxon>Actinomycetota</taxon>
        <taxon>Actinomycetes</taxon>
        <taxon>Micrococcales</taxon>
        <taxon>Micrococcaceae</taxon>
        <taxon>Pseudarthrobacter</taxon>
    </lineage>
</organism>
<proteinExistence type="predicted"/>
<dbReference type="RefSeq" id="WP_307493183.1">
    <property type="nucleotide sequence ID" value="NZ_JAUSSY010000020.1"/>
</dbReference>
<evidence type="ECO:0008006" key="3">
    <source>
        <dbReference type="Google" id="ProtNLM"/>
    </source>
</evidence>
<keyword evidence="2" id="KW-1185">Reference proteome</keyword>
<comment type="caution">
    <text evidence="1">The sequence shown here is derived from an EMBL/GenBank/DDBJ whole genome shotgun (WGS) entry which is preliminary data.</text>
</comment>
<dbReference type="Proteomes" id="UP001226389">
    <property type="component" value="Unassembled WGS sequence"/>
</dbReference>
<accession>A0ABT9UQD8</accession>
<gene>
    <name evidence="1" type="ORF">J2T22_004075</name>
</gene>
<reference evidence="1 2" key="1">
    <citation type="submission" date="2023-07" db="EMBL/GenBank/DDBJ databases">
        <title>Sorghum-associated microbial communities from plants grown in Nebraska, USA.</title>
        <authorList>
            <person name="Schachtman D."/>
        </authorList>
    </citation>
    <scope>NUCLEOTIDE SEQUENCE [LARGE SCALE GENOMIC DNA]</scope>
    <source>
        <strain evidence="1 2">DS994</strain>
    </source>
</reference>
<sequence length="280" mass="30389">MRTETIQTSIGPAQVLHRLALGLMLFDAVTDREATAGLRVGWEASGHFLPRGATPEWPCVDFERVGAGRFRLRVAPRPVGLTVRVSDPSRRYVPRRFTVPWWTQAQLTDPVPANALSVVSRTLRFWLWPGAAYPLPTGTTAIRGRIMQAGIPVPWVRITARGTTGASLGLAHGDDRGEFRLVITDIAQNPVQSSVTVRLVLRGPATAPIELPDDGLVDPPPAEVVTRPGNPPNLPGDLDNDLLRGIRPPFALVPSVPPPPQFTVPVGRETVIATNIPFHP</sequence>
<evidence type="ECO:0000313" key="1">
    <source>
        <dbReference type="EMBL" id="MDQ0120865.1"/>
    </source>
</evidence>
<protein>
    <recommendedName>
        <fullName evidence="3">Carboxypeptidase regulatory-like domain-containing protein</fullName>
    </recommendedName>
</protein>
<evidence type="ECO:0000313" key="2">
    <source>
        <dbReference type="Proteomes" id="UP001226389"/>
    </source>
</evidence>
<dbReference type="EMBL" id="JAUSSY010000020">
    <property type="protein sequence ID" value="MDQ0120865.1"/>
    <property type="molecule type" value="Genomic_DNA"/>
</dbReference>